<dbReference type="Proteomes" id="UP001472677">
    <property type="component" value="Unassembled WGS sequence"/>
</dbReference>
<feature type="region of interest" description="Disordered" evidence="10">
    <location>
        <begin position="109"/>
        <end position="145"/>
    </location>
</feature>
<evidence type="ECO:0000256" key="4">
    <source>
        <dbReference type="ARBA" id="ARBA00022679"/>
    </source>
</evidence>
<evidence type="ECO:0000256" key="5">
    <source>
        <dbReference type="ARBA" id="ARBA00022723"/>
    </source>
</evidence>
<dbReference type="Pfam" id="PF13639">
    <property type="entry name" value="zf-RING_2"/>
    <property type="match status" value="1"/>
</dbReference>
<dbReference type="PANTHER" id="PTHR46913:SF23">
    <property type="entry name" value="E3 UBIQUITIN-PROTEIN LIGASE RHA4A-RELATED"/>
    <property type="match status" value="1"/>
</dbReference>
<reference evidence="12 13" key="1">
    <citation type="journal article" date="2024" name="G3 (Bethesda)">
        <title>Genome assembly of Hibiscus sabdariffa L. provides insights into metabolisms of medicinal natural products.</title>
        <authorList>
            <person name="Kim T."/>
        </authorList>
    </citation>
    <scope>NUCLEOTIDE SEQUENCE [LARGE SCALE GENOMIC DNA]</scope>
    <source>
        <strain evidence="12">TK-2024</strain>
        <tissue evidence="12">Old leaves</tissue>
    </source>
</reference>
<evidence type="ECO:0000256" key="9">
    <source>
        <dbReference type="PROSITE-ProRule" id="PRU00175"/>
    </source>
</evidence>
<keyword evidence="6 9" id="KW-0863">Zinc-finger</keyword>
<evidence type="ECO:0000256" key="1">
    <source>
        <dbReference type="ARBA" id="ARBA00000900"/>
    </source>
</evidence>
<comment type="caution">
    <text evidence="12">The sequence shown here is derived from an EMBL/GenBank/DDBJ whole genome shotgun (WGS) entry which is preliminary data.</text>
</comment>
<keyword evidence="7" id="KW-0833">Ubl conjugation pathway</keyword>
<feature type="domain" description="RING-type" evidence="11">
    <location>
        <begin position="5"/>
        <end position="47"/>
    </location>
</feature>
<feature type="compositionally biased region" description="Basic and acidic residues" evidence="10">
    <location>
        <begin position="119"/>
        <end position="137"/>
    </location>
</feature>
<gene>
    <name evidence="12" type="ORF">V6N12_002164</name>
</gene>
<accession>A0ABR2BHT4</accession>
<name>A0ABR2BHT4_9ROSI</name>
<dbReference type="InterPro" id="IPR013083">
    <property type="entry name" value="Znf_RING/FYVE/PHD"/>
</dbReference>
<keyword evidence="5" id="KW-0479">Metal-binding</keyword>
<keyword evidence="13" id="KW-1185">Reference proteome</keyword>
<proteinExistence type="predicted"/>
<protein>
    <recommendedName>
        <fullName evidence="3">RING-type E3 ubiquitin transferase</fullName>
        <ecNumber evidence="3">2.3.2.27</ecNumber>
    </recommendedName>
</protein>
<evidence type="ECO:0000256" key="3">
    <source>
        <dbReference type="ARBA" id="ARBA00012483"/>
    </source>
</evidence>
<evidence type="ECO:0000313" key="13">
    <source>
        <dbReference type="Proteomes" id="UP001472677"/>
    </source>
</evidence>
<evidence type="ECO:0000259" key="11">
    <source>
        <dbReference type="PROSITE" id="PS50089"/>
    </source>
</evidence>
<evidence type="ECO:0000256" key="7">
    <source>
        <dbReference type="ARBA" id="ARBA00022786"/>
    </source>
</evidence>
<keyword evidence="8" id="KW-0862">Zinc</keyword>
<evidence type="ECO:0000256" key="2">
    <source>
        <dbReference type="ARBA" id="ARBA00004906"/>
    </source>
</evidence>
<dbReference type="Gene3D" id="3.30.40.10">
    <property type="entry name" value="Zinc/RING finger domain, C3HC4 (zinc finger)"/>
    <property type="match status" value="1"/>
</dbReference>
<dbReference type="EC" id="2.3.2.27" evidence="3"/>
<dbReference type="PANTHER" id="PTHR46913">
    <property type="entry name" value="RING-H2 FINGER PROTEIN ATL16"/>
    <property type="match status" value="1"/>
</dbReference>
<evidence type="ECO:0000256" key="6">
    <source>
        <dbReference type="ARBA" id="ARBA00022771"/>
    </source>
</evidence>
<comment type="pathway">
    <text evidence="2">Protein modification; protein ubiquitination.</text>
</comment>
<sequence>MPCRCSVCLGDYQADDKLQQIPACGHTFHMDCIDHWLAYHTTCPLCRLSVLASPKALDKLAIIQAANIQESSHPVNRNGLAVQPVSQIFGGTQGVQPLEQTIGDARISQHNSDEQECVDQEREFRNTRDETNEHEGSRGTSGAIGGSDMRNFYEYSNRIALQNQQVSNLMLLMVLASLGCMQLVRGSGSMGKKMSAEASTSHVVSKMLVILTVMVEKPSRLTSAIIIDNKETDGVGGHRVGWLVGLRLLVMQATK</sequence>
<dbReference type="PROSITE" id="PS50089">
    <property type="entry name" value="ZF_RING_2"/>
    <property type="match status" value="1"/>
</dbReference>
<evidence type="ECO:0000256" key="10">
    <source>
        <dbReference type="SAM" id="MobiDB-lite"/>
    </source>
</evidence>
<evidence type="ECO:0000256" key="8">
    <source>
        <dbReference type="ARBA" id="ARBA00022833"/>
    </source>
</evidence>
<organism evidence="12 13">
    <name type="scientific">Hibiscus sabdariffa</name>
    <name type="common">roselle</name>
    <dbReference type="NCBI Taxonomy" id="183260"/>
    <lineage>
        <taxon>Eukaryota</taxon>
        <taxon>Viridiplantae</taxon>
        <taxon>Streptophyta</taxon>
        <taxon>Embryophyta</taxon>
        <taxon>Tracheophyta</taxon>
        <taxon>Spermatophyta</taxon>
        <taxon>Magnoliopsida</taxon>
        <taxon>eudicotyledons</taxon>
        <taxon>Gunneridae</taxon>
        <taxon>Pentapetalae</taxon>
        <taxon>rosids</taxon>
        <taxon>malvids</taxon>
        <taxon>Malvales</taxon>
        <taxon>Malvaceae</taxon>
        <taxon>Malvoideae</taxon>
        <taxon>Hibiscus</taxon>
    </lineage>
</organism>
<dbReference type="InterPro" id="IPR044600">
    <property type="entry name" value="ATL1/ATL16-like"/>
</dbReference>
<dbReference type="InterPro" id="IPR001841">
    <property type="entry name" value="Znf_RING"/>
</dbReference>
<evidence type="ECO:0000313" key="12">
    <source>
        <dbReference type="EMBL" id="KAK8506717.1"/>
    </source>
</evidence>
<dbReference type="EMBL" id="JBBPBM010000114">
    <property type="protein sequence ID" value="KAK8506717.1"/>
    <property type="molecule type" value="Genomic_DNA"/>
</dbReference>
<comment type="catalytic activity">
    <reaction evidence="1">
        <text>S-ubiquitinyl-[E2 ubiquitin-conjugating enzyme]-L-cysteine + [acceptor protein]-L-lysine = [E2 ubiquitin-conjugating enzyme]-L-cysteine + N(6)-ubiquitinyl-[acceptor protein]-L-lysine.</text>
        <dbReference type="EC" id="2.3.2.27"/>
    </reaction>
</comment>
<dbReference type="CDD" id="cd16461">
    <property type="entry name" value="RING-H2_EL5-like"/>
    <property type="match status" value="1"/>
</dbReference>
<dbReference type="SMART" id="SM00184">
    <property type="entry name" value="RING"/>
    <property type="match status" value="1"/>
</dbReference>
<keyword evidence="4" id="KW-0808">Transferase</keyword>
<dbReference type="SUPFAM" id="SSF57850">
    <property type="entry name" value="RING/U-box"/>
    <property type="match status" value="1"/>
</dbReference>